<accession>A0ABV8KII4</accession>
<proteinExistence type="inferred from homology"/>
<name>A0ABV8KII4_9ACTN</name>
<dbReference type="RefSeq" id="WP_377543195.1">
    <property type="nucleotide sequence ID" value="NZ_JBHSBN010000004.1"/>
</dbReference>
<feature type="domain" description="Peptidoglycan recognition protein family" evidence="4">
    <location>
        <begin position="182"/>
        <end position="348"/>
    </location>
</feature>
<feature type="chain" id="PRO_5046123954" evidence="2">
    <location>
        <begin position="32"/>
        <end position="390"/>
    </location>
</feature>
<dbReference type="InterPro" id="IPR036505">
    <property type="entry name" value="Amidase/PGRP_sf"/>
</dbReference>
<organism evidence="5 6">
    <name type="scientific">Micromonospora zhanjiangensis</name>
    <dbReference type="NCBI Taxonomy" id="1522057"/>
    <lineage>
        <taxon>Bacteria</taxon>
        <taxon>Bacillati</taxon>
        <taxon>Actinomycetota</taxon>
        <taxon>Actinomycetes</taxon>
        <taxon>Micromonosporales</taxon>
        <taxon>Micromonosporaceae</taxon>
        <taxon>Micromonospora</taxon>
    </lineage>
</organism>
<dbReference type="SMART" id="SM00644">
    <property type="entry name" value="Ami_2"/>
    <property type="match status" value="1"/>
</dbReference>
<dbReference type="EMBL" id="JBHSBN010000004">
    <property type="protein sequence ID" value="MFC4105873.1"/>
    <property type="molecule type" value="Genomic_DNA"/>
</dbReference>
<dbReference type="InterPro" id="IPR006619">
    <property type="entry name" value="PGRP_domain_met/bac"/>
</dbReference>
<gene>
    <name evidence="5" type="ORF">ACFOX0_07980</name>
</gene>
<dbReference type="PANTHER" id="PTHR11022:SF41">
    <property type="entry name" value="PEPTIDOGLYCAN-RECOGNITION PROTEIN LC-RELATED"/>
    <property type="match status" value="1"/>
</dbReference>
<dbReference type="Proteomes" id="UP001595868">
    <property type="component" value="Unassembled WGS sequence"/>
</dbReference>
<protein>
    <submittedName>
        <fullName evidence="5">Peptidoglycan recognition family protein</fullName>
    </submittedName>
</protein>
<evidence type="ECO:0000313" key="6">
    <source>
        <dbReference type="Proteomes" id="UP001595868"/>
    </source>
</evidence>
<comment type="caution">
    <text evidence="5">The sequence shown here is derived from an EMBL/GenBank/DDBJ whole genome shotgun (WGS) entry which is preliminary data.</text>
</comment>
<dbReference type="InterPro" id="IPR002502">
    <property type="entry name" value="Amidase_domain"/>
</dbReference>
<evidence type="ECO:0000313" key="5">
    <source>
        <dbReference type="EMBL" id="MFC4105873.1"/>
    </source>
</evidence>
<evidence type="ECO:0000256" key="2">
    <source>
        <dbReference type="SAM" id="SignalP"/>
    </source>
</evidence>
<comment type="similarity">
    <text evidence="1">Belongs to the N-acetylmuramoyl-L-alanine amidase 2 family.</text>
</comment>
<dbReference type="SMART" id="SM00701">
    <property type="entry name" value="PGRP"/>
    <property type="match status" value="1"/>
</dbReference>
<keyword evidence="6" id="KW-1185">Reference proteome</keyword>
<feature type="signal peptide" evidence="2">
    <location>
        <begin position="1"/>
        <end position="31"/>
    </location>
</feature>
<dbReference type="Gene3D" id="3.40.80.10">
    <property type="entry name" value="Peptidoglycan recognition protein-like"/>
    <property type="match status" value="1"/>
</dbReference>
<evidence type="ECO:0000259" key="4">
    <source>
        <dbReference type="SMART" id="SM00701"/>
    </source>
</evidence>
<dbReference type="SUPFAM" id="SSF55846">
    <property type="entry name" value="N-acetylmuramoyl-L-alanine amidase-like"/>
    <property type="match status" value="1"/>
</dbReference>
<dbReference type="InterPro" id="IPR006311">
    <property type="entry name" value="TAT_signal"/>
</dbReference>
<evidence type="ECO:0000259" key="3">
    <source>
        <dbReference type="SMART" id="SM00644"/>
    </source>
</evidence>
<dbReference type="InterPro" id="IPR015510">
    <property type="entry name" value="PGRP"/>
</dbReference>
<dbReference type="Pfam" id="PF01510">
    <property type="entry name" value="Amidase_2"/>
    <property type="match status" value="1"/>
</dbReference>
<dbReference type="PROSITE" id="PS51318">
    <property type="entry name" value="TAT"/>
    <property type="match status" value="1"/>
</dbReference>
<sequence length="390" mass="40576">MTTRRTVLAAGAAGAVAAAAGPAIGSTPALAADTAGPGVPRTWANRLRPLGGGIRTTRTRVPVSHLAISWYGPGRPGFRTRTGAGWTEWRPVPARCDGADRPAQGRRSALLTVPGTVGYEIECSGGASALAVTELNTVGTAGAGRSATSPRVGASAPVGSVRGGWGPAIEPVLRIDNHFAKVRYLSRAAWGADESLRFGPGGVDLFPAEYYPLQTLTVHHTAGANNDPDPAATVRAIYYYDAVTQGWGDLGYHFLIDEAGTVYEGRWSGTDGTPAFGPRGADGRLLMCNGAHVSGFNAGNIGVVLLGDFTSQLPTAAARQSLVNLLAALAGAGRLDPTGVTDYVNPVSGAARRVNTISGHRDWMATECPGNTFYPQLPPLRQDVQRRWAG</sequence>
<feature type="domain" description="N-acetylmuramoyl-L-alanine amidase" evidence="3">
    <location>
        <begin position="203"/>
        <end position="370"/>
    </location>
</feature>
<dbReference type="CDD" id="cd06583">
    <property type="entry name" value="PGRP"/>
    <property type="match status" value="1"/>
</dbReference>
<keyword evidence="2" id="KW-0732">Signal</keyword>
<dbReference type="PANTHER" id="PTHR11022">
    <property type="entry name" value="PEPTIDOGLYCAN RECOGNITION PROTEIN"/>
    <property type="match status" value="1"/>
</dbReference>
<reference evidence="6" key="1">
    <citation type="journal article" date="2019" name="Int. J. Syst. Evol. Microbiol.">
        <title>The Global Catalogue of Microorganisms (GCM) 10K type strain sequencing project: providing services to taxonomists for standard genome sequencing and annotation.</title>
        <authorList>
            <consortium name="The Broad Institute Genomics Platform"/>
            <consortium name="The Broad Institute Genome Sequencing Center for Infectious Disease"/>
            <person name="Wu L."/>
            <person name="Ma J."/>
        </authorList>
    </citation>
    <scope>NUCLEOTIDE SEQUENCE [LARGE SCALE GENOMIC DNA]</scope>
    <source>
        <strain evidence="6">2902at01</strain>
    </source>
</reference>
<evidence type="ECO:0000256" key="1">
    <source>
        <dbReference type="ARBA" id="ARBA00007553"/>
    </source>
</evidence>